<evidence type="ECO:0000313" key="2">
    <source>
        <dbReference type="Proteomes" id="UP001056120"/>
    </source>
</evidence>
<dbReference type="EMBL" id="CM042030">
    <property type="protein sequence ID" value="KAI3786309.1"/>
    <property type="molecule type" value="Genomic_DNA"/>
</dbReference>
<gene>
    <name evidence="1" type="ORF">L1987_39900</name>
</gene>
<protein>
    <submittedName>
        <fullName evidence="1">Uncharacterized protein</fullName>
    </submittedName>
</protein>
<accession>A0ACB9GRQ3</accession>
<evidence type="ECO:0000313" key="1">
    <source>
        <dbReference type="EMBL" id="KAI3786309.1"/>
    </source>
</evidence>
<keyword evidence="2" id="KW-1185">Reference proteome</keyword>
<reference evidence="1 2" key="2">
    <citation type="journal article" date="2022" name="Mol. Ecol. Resour.">
        <title>The genomes of chicory, endive, great burdock and yacon provide insights into Asteraceae paleo-polyploidization history and plant inulin production.</title>
        <authorList>
            <person name="Fan W."/>
            <person name="Wang S."/>
            <person name="Wang H."/>
            <person name="Wang A."/>
            <person name="Jiang F."/>
            <person name="Liu H."/>
            <person name="Zhao H."/>
            <person name="Xu D."/>
            <person name="Zhang Y."/>
        </authorList>
    </citation>
    <scope>NUCLEOTIDE SEQUENCE [LARGE SCALE GENOMIC DNA]</scope>
    <source>
        <strain evidence="2">cv. Yunnan</strain>
        <tissue evidence="1">Leaves</tissue>
    </source>
</reference>
<comment type="caution">
    <text evidence="1">The sequence shown here is derived from an EMBL/GenBank/DDBJ whole genome shotgun (WGS) entry which is preliminary data.</text>
</comment>
<organism evidence="1 2">
    <name type="scientific">Smallanthus sonchifolius</name>
    <dbReference type="NCBI Taxonomy" id="185202"/>
    <lineage>
        <taxon>Eukaryota</taxon>
        <taxon>Viridiplantae</taxon>
        <taxon>Streptophyta</taxon>
        <taxon>Embryophyta</taxon>
        <taxon>Tracheophyta</taxon>
        <taxon>Spermatophyta</taxon>
        <taxon>Magnoliopsida</taxon>
        <taxon>eudicotyledons</taxon>
        <taxon>Gunneridae</taxon>
        <taxon>Pentapetalae</taxon>
        <taxon>asterids</taxon>
        <taxon>campanulids</taxon>
        <taxon>Asterales</taxon>
        <taxon>Asteraceae</taxon>
        <taxon>Asteroideae</taxon>
        <taxon>Heliantheae alliance</taxon>
        <taxon>Millerieae</taxon>
        <taxon>Smallanthus</taxon>
    </lineage>
</organism>
<sequence>MSAELDREQKTREAAEITKSELQGAFNRLKVLVHEAIMKRDEISPHRDEVSRSNEELSAQLAEAVKEKDEMLKHRDDFVKQLEESVKVKDSSRSEIETAA</sequence>
<proteinExistence type="predicted"/>
<dbReference type="Proteomes" id="UP001056120">
    <property type="component" value="Linkage Group LG13"/>
</dbReference>
<reference evidence="2" key="1">
    <citation type="journal article" date="2022" name="Mol. Ecol. Resour.">
        <title>The genomes of chicory, endive, great burdock and yacon provide insights into Asteraceae palaeo-polyploidization history and plant inulin production.</title>
        <authorList>
            <person name="Fan W."/>
            <person name="Wang S."/>
            <person name="Wang H."/>
            <person name="Wang A."/>
            <person name="Jiang F."/>
            <person name="Liu H."/>
            <person name="Zhao H."/>
            <person name="Xu D."/>
            <person name="Zhang Y."/>
        </authorList>
    </citation>
    <scope>NUCLEOTIDE SEQUENCE [LARGE SCALE GENOMIC DNA]</scope>
    <source>
        <strain evidence="2">cv. Yunnan</strain>
    </source>
</reference>
<name>A0ACB9GRQ3_9ASTR</name>